<feature type="transmembrane region" description="Helical" evidence="1">
    <location>
        <begin position="85"/>
        <end position="102"/>
    </location>
</feature>
<evidence type="ECO:0008006" key="4">
    <source>
        <dbReference type="Google" id="ProtNLM"/>
    </source>
</evidence>
<gene>
    <name evidence="2" type="ORF">PMEA_00008016</name>
</gene>
<organism evidence="2 3">
    <name type="scientific">Pocillopora meandrina</name>
    <dbReference type="NCBI Taxonomy" id="46732"/>
    <lineage>
        <taxon>Eukaryota</taxon>
        <taxon>Metazoa</taxon>
        <taxon>Cnidaria</taxon>
        <taxon>Anthozoa</taxon>
        <taxon>Hexacorallia</taxon>
        <taxon>Scleractinia</taxon>
        <taxon>Astrocoeniina</taxon>
        <taxon>Pocilloporidae</taxon>
        <taxon>Pocillopora</taxon>
    </lineage>
</organism>
<evidence type="ECO:0000256" key="1">
    <source>
        <dbReference type="SAM" id="Phobius"/>
    </source>
</evidence>
<dbReference type="Proteomes" id="UP001159428">
    <property type="component" value="Unassembled WGS sequence"/>
</dbReference>
<keyword evidence="3" id="KW-1185">Reference proteome</keyword>
<sequence length="112" mass="12915">MEKRALTYTHKKTKQNIIIFRFSVESNPGLLLFCFSSLCDWSRKLASLSQPVRLRLKTITTWALAFSRATSCLLVYILSSHWFHAIIPFPMIGCCITSVLALKQLIEIFLLY</sequence>
<reference evidence="2 3" key="1">
    <citation type="submission" date="2022-05" db="EMBL/GenBank/DDBJ databases">
        <authorList>
            <consortium name="Genoscope - CEA"/>
            <person name="William W."/>
        </authorList>
    </citation>
    <scope>NUCLEOTIDE SEQUENCE [LARGE SCALE GENOMIC DNA]</scope>
</reference>
<protein>
    <recommendedName>
        <fullName evidence="4">Transmembrane protein</fullName>
    </recommendedName>
</protein>
<dbReference type="EMBL" id="CALNXJ010000017">
    <property type="protein sequence ID" value="CAH3119950.1"/>
    <property type="molecule type" value="Genomic_DNA"/>
</dbReference>
<keyword evidence="1" id="KW-0472">Membrane</keyword>
<keyword evidence="1" id="KW-1133">Transmembrane helix</keyword>
<evidence type="ECO:0000313" key="3">
    <source>
        <dbReference type="Proteomes" id="UP001159428"/>
    </source>
</evidence>
<keyword evidence="1" id="KW-0812">Transmembrane</keyword>
<accession>A0AAU9WNC0</accession>
<dbReference type="AlphaFoldDB" id="A0AAU9WNC0"/>
<proteinExistence type="predicted"/>
<name>A0AAU9WNC0_9CNID</name>
<evidence type="ECO:0000313" key="2">
    <source>
        <dbReference type="EMBL" id="CAH3119950.1"/>
    </source>
</evidence>
<comment type="caution">
    <text evidence="2">The sequence shown here is derived from an EMBL/GenBank/DDBJ whole genome shotgun (WGS) entry which is preliminary data.</text>
</comment>